<dbReference type="Gene3D" id="3.40.710.10">
    <property type="entry name" value="DD-peptidase/beta-lactamase superfamily"/>
    <property type="match status" value="1"/>
</dbReference>
<sequence>MRKSLIALGVILTALLVYWLASPKQVMRSESAQTFADFVPALMEEEAIPGMAVAVVRDHQVVHMQGYGFADVKARKPMTADTPMNIASISKPILGIVLLQLHDKGLLDLDADINAMLPFRVNNPNADGQPISIRQLATHTSGIADFYVVSDYQKGADSPTPLVDHLRGLLTPEGARYEGGAHYLKTAPGAEREYSNLGAGVAGAVAETVGRAPLAALARTNVFEPLGMTNSSWLLADYGPGELATRYDVVQCLPLTGLCADTEQPKRNFLIRKIFRPASSDRRLEAYPQFGNPNYPDGGVNASARDLALLAQSMLAGGKTRSGHLLSTASFDEMLKLQLPPSIDDRQRFFWRDRNGLIGHAGSDQGVYTSLYFDPAKGNAVIVLMNRTPDLQTENAMARLFDRISQDLLR</sequence>
<dbReference type="SUPFAM" id="SSF56601">
    <property type="entry name" value="beta-lactamase/transpeptidase-like"/>
    <property type="match status" value="1"/>
</dbReference>
<feature type="domain" description="Beta-lactamase-related" evidence="1">
    <location>
        <begin position="35"/>
        <end position="398"/>
    </location>
</feature>
<evidence type="ECO:0000313" key="3">
    <source>
        <dbReference type="Proteomes" id="UP000539957"/>
    </source>
</evidence>
<dbReference type="PANTHER" id="PTHR43283:SF18">
    <property type="match status" value="1"/>
</dbReference>
<proteinExistence type="predicted"/>
<dbReference type="PANTHER" id="PTHR43283">
    <property type="entry name" value="BETA-LACTAMASE-RELATED"/>
    <property type="match status" value="1"/>
</dbReference>
<reference evidence="2 3" key="1">
    <citation type="submission" date="2020-08" db="EMBL/GenBank/DDBJ databases">
        <title>Functional genomics of gut bacteria from endangered species of beetles.</title>
        <authorList>
            <person name="Carlos-Shanley C."/>
        </authorList>
    </citation>
    <scope>NUCLEOTIDE SEQUENCE [LARGE SCALE GENOMIC DNA]</scope>
    <source>
        <strain evidence="2 3">S00123</strain>
    </source>
</reference>
<dbReference type="EMBL" id="JACHKY010000003">
    <property type="protein sequence ID" value="MBB4798512.1"/>
    <property type="molecule type" value="Genomic_DNA"/>
</dbReference>
<protein>
    <submittedName>
        <fullName evidence="2">CubicO group peptidase (Beta-lactamase class C family)</fullName>
    </submittedName>
</protein>
<comment type="caution">
    <text evidence="2">The sequence shown here is derived from an EMBL/GenBank/DDBJ whole genome shotgun (WGS) entry which is preliminary data.</text>
</comment>
<dbReference type="InterPro" id="IPR001466">
    <property type="entry name" value="Beta-lactam-related"/>
</dbReference>
<name>A0A7W7N4Q8_9CAUL</name>
<gene>
    <name evidence="2" type="ORF">HNP32_002256</name>
</gene>
<keyword evidence="3" id="KW-1185">Reference proteome</keyword>
<organism evidence="2 3">
    <name type="scientific">Brevundimonas bullata</name>
    <dbReference type="NCBI Taxonomy" id="13160"/>
    <lineage>
        <taxon>Bacteria</taxon>
        <taxon>Pseudomonadati</taxon>
        <taxon>Pseudomonadota</taxon>
        <taxon>Alphaproteobacteria</taxon>
        <taxon>Caulobacterales</taxon>
        <taxon>Caulobacteraceae</taxon>
        <taxon>Brevundimonas</taxon>
    </lineage>
</organism>
<dbReference type="RefSeq" id="WP_184270013.1">
    <property type="nucleotide sequence ID" value="NZ_JACHKY010000003.1"/>
</dbReference>
<accession>A0A7W7N4Q8</accession>
<dbReference type="Pfam" id="PF00144">
    <property type="entry name" value="Beta-lactamase"/>
    <property type="match status" value="1"/>
</dbReference>
<dbReference type="AlphaFoldDB" id="A0A7W7N4Q8"/>
<dbReference type="InterPro" id="IPR050789">
    <property type="entry name" value="Diverse_Enzym_Activities"/>
</dbReference>
<dbReference type="Proteomes" id="UP000539957">
    <property type="component" value="Unassembled WGS sequence"/>
</dbReference>
<evidence type="ECO:0000259" key="1">
    <source>
        <dbReference type="Pfam" id="PF00144"/>
    </source>
</evidence>
<evidence type="ECO:0000313" key="2">
    <source>
        <dbReference type="EMBL" id="MBB4798512.1"/>
    </source>
</evidence>
<dbReference type="InterPro" id="IPR012338">
    <property type="entry name" value="Beta-lactam/transpept-like"/>
</dbReference>